<dbReference type="PROSITE" id="PS50889">
    <property type="entry name" value="S4"/>
    <property type="match status" value="1"/>
</dbReference>
<dbReference type="HAMAP" id="MF_01306_B">
    <property type="entry name" value="Ribosomal_uS4_B"/>
    <property type="match status" value="1"/>
</dbReference>
<organism evidence="9">
    <name type="scientific">marine metagenome</name>
    <dbReference type="NCBI Taxonomy" id="408172"/>
    <lineage>
        <taxon>unclassified sequences</taxon>
        <taxon>metagenomes</taxon>
        <taxon>ecological metagenomes</taxon>
    </lineage>
</organism>
<evidence type="ECO:0000256" key="6">
    <source>
        <dbReference type="SAM" id="MobiDB-lite"/>
    </source>
</evidence>
<dbReference type="InterPro" id="IPR001912">
    <property type="entry name" value="Ribosomal_uS4_N"/>
</dbReference>
<sequence>MSRYTGPKVKKLRAFGVDLPGLSRKSQRDRPYPPGEHGQSFRRKASPYGERLIEKQKVRFNYGLSEKQLRRLMSEARRSQMAAGDKLMELLERRLDNVVFRAGFAPTIPAARQLVNHGHFTVNGTKVNIPSYRVDTGDVVAPRQKSMNLECIEVSLENPPLSSTDWIGLDGDKKTASVNSLPTIEAVPFPLDIQLVVEYYSRLL</sequence>
<dbReference type="InterPro" id="IPR036986">
    <property type="entry name" value="S4_RNA-bd_sf"/>
</dbReference>
<keyword evidence="2" id="KW-0699">rRNA-binding</keyword>
<dbReference type="GO" id="GO:0019843">
    <property type="term" value="F:rRNA binding"/>
    <property type="evidence" value="ECO:0007669"/>
    <property type="project" value="UniProtKB-KW"/>
</dbReference>
<feature type="domain" description="Small ribosomal subunit protein uS4 N-terminal" evidence="8">
    <location>
        <begin position="3"/>
        <end position="92"/>
    </location>
</feature>
<keyword evidence="4" id="KW-0689">Ribosomal protein</keyword>
<evidence type="ECO:0000259" key="8">
    <source>
        <dbReference type="SMART" id="SM01390"/>
    </source>
</evidence>
<dbReference type="CDD" id="cd00165">
    <property type="entry name" value="S4"/>
    <property type="match status" value="1"/>
</dbReference>
<dbReference type="InterPro" id="IPR002942">
    <property type="entry name" value="S4_RNA-bd"/>
</dbReference>
<dbReference type="NCBIfam" id="TIGR01017">
    <property type="entry name" value="rpsD_bact"/>
    <property type="match status" value="1"/>
</dbReference>
<dbReference type="PANTHER" id="PTHR11831">
    <property type="entry name" value="30S 40S RIBOSOMAL PROTEIN"/>
    <property type="match status" value="1"/>
</dbReference>
<feature type="region of interest" description="Disordered" evidence="6">
    <location>
        <begin position="15"/>
        <end position="46"/>
    </location>
</feature>
<dbReference type="NCBIfam" id="NF003717">
    <property type="entry name" value="PRK05327.1"/>
    <property type="match status" value="1"/>
</dbReference>
<keyword evidence="5" id="KW-0687">Ribonucleoprotein</keyword>
<dbReference type="InterPro" id="IPR005709">
    <property type="entry name" value="Ribosomal_uS4_bac-type"/>
</dbReference>
<dbReference type="EMBL" id="UINC01024410">
    <property type="protein sequence ID" value="SVA97960.1"/>
    <property type="molecule type" value="Genomic_DNA"/>
</dbReference>
<evidence type="ECO:0000256" key="1">
    <source>
        <dbReference type="ARBA" id="ARBA00007465"/>
    </source>
</evidence>
<evidence type="ECO:0000256" key="5">
    <source>
        <dbReference type="ARBA" id="ARBA00023274"/>
    </source>
</evidence>
<dbReference type="FunFam" id="3.10.290.10:FF:000001">
    <property type="entry name" value="30S ribosomal protein S4"/>
    <property type="match status" value="1"/>
</dbReference>
<evidence type="ECO:0000256" key="3">
    <source>
        <dbReference type="ARBA" id="ARBA00022884"/>
    </source>
</evidence>
<dbReference type="InterPro" id="IPR018079">
    <property type="entry name" value="Ribosomal_uS4_CS"/>
</dbReference>
<reference evidence="9" key="1">
    <citation type="submission" date="2018-05" db="EMBL/GenBank/DDBJ databases">
        <authorList>
            <person name="Lanie J.A."/>
            <person name="Ng W.-L."/>
            <person name="Kazmierczak K.M."/>
            <person name="Andrzejewski T.M."/>
            <person name="Davidsen T.M."/>
            <person name="Wayne K.J."/>
            <person name="Tettelin H."/>
            <person name="Glass J.I."/>
            <person name="Rusch D."/>
            <person name="Podicherti R."/>
            <person name="Tsui H.-C.T."/>
            <person name="Winkler M.E."/>
        </authorList>
    </citation>
    <scope>NUCLEOTIDE SEQUENCE</scope>
</reference>
<proteinExistence type="inferred from homology"/>
<gene>
    <name evidence="9" type="ORF">METZ01_LOCUS150814</name>
</gene>
<dbReference type="Pfam" id="PF01479">
    <property type="entry name" value="S4"/>
    <property type="match status" value="1"/>
</dbReference>
<evidence type="ECO:0000313" key="9">
    <source>
        <dbReference type="EMBL" id="SVA97960.1"/>
    </source>
</evidence>
<dbReference type="GO" id="GO:0006412">
    <property type="term" value="P:translation"/>
    <property type="evidence" value="ECO:0007669"/>
    <property type="project" value="InterPro"/>
</dbReference>
<keyword evidence="3" id="KW-0694">RNA-binding</keyword>
<dbReference type="GO" id="GO:0015935">
    <property type="term" value="C:small ribosomal subunit"/>
    <property type="evidence" value="ECO:0007669"/>
    <property type="project" value="InterPro"/>
</dbReference>
<dbReference type="SUPFAM" id="SSF55174">
    <property type="entry name" value="Alpha-L RNA-binding motif"/>
    <property type="match status" value="1"/>
</dbReference>
<dbReference type="Pfam" id="PF00163">
    <property type="entry name" value="Ribosomal_S4"/>
    <property type="match status" value="1"/>
</dbReference>
<dbReference type="GO" id="GO:0042274">
    <property type="term" value="P:ribosomal small subunit biogenesis"/>
    <property type="evidence" value="ECO:0007669"/>
    <property type="project" value="TreeGrafter"/>
</dbReference>
<dbReference type="SMART" id="SM01390">
    <property type="entry name" value="Ribosomal_S4"/>
    <property type="match status" value="1"/>
</dbReference>
<name>A0A382A8Y9_9ZZZZ</name>
<evidence type="ECO:0000256" key="4">
    <source>
        <dbReference type="ARBA" id="ARBA00022980"/>
    </source>
</evidence>
<dbReference type="Gene3D" id="3.10.290.10">
    <property type="entry name" value="RNA-binding S4 domain"/>
    <property type="match status" value="1"/>
</dbReference>
<dbReference type="PROSITE" id="PS00632">
    <property type="entry name" value="RIBOSOMAL_S4"/>
    <property type="match status" value="1"/>
</dbReference>
<dbReference type="InterPro" id="IPR022801">
    <property type="entry name" value="Ribosomal_uS4"/>
</dbReference>
<evidence type="ECO:0000256" key="2">
    <source>
        <dbReference type="ARBA" id="ARBA00022730"/>
    </source>
</evidence>
<dbReference type="AlphaFoldDB" id="A0A382A8Y9"/>
<comment type="similarity">
    <text evidence="1">Belongs to the universal ribosomal protein uS4 family.</text>
</comment>
<dbReference type="GO" id="GO:0003735">
    <property type="term" value="F:structural constituent of ribosome"/>
    <property type="evidence" value="ECO:0007669"/>
    <property type="project" value="InterPro"/>
</dbReference>
<feature type="domain" description="RNA-binding S4" evidence="7">
    <location>
        <begin position="93"/>
        <end position="157"/>
    </location>
</feature>
<dbReference type="Gene3D" id="1.10.1050.10">
    <property type="entry name" value="Ribosomal Protein S4 Delta 41, Chain A, domain 1"/>
    <property type="match status" value="1"/>
</dbReference>
<protein>
    <submittedName>
        <fullName evidence="9">Uncharacterized protein</fullName>
    </submittedName>
</protein>
<evidence type="ECO:0000259" key="7">
    <source>
        <dbReference type="SMART" id="SM00363"/>
    </source>
</evidence>
<dbReference type="SMART" id="SM00363">
    <property type="entry name" value="S4"/>
    <property type="match status" value="1"/>
</dbReference>
<accession>A0A382A8Y9</accession>
<dbReference type="PANTHER" id="PTHR11831:SF4">
    <property type="entry name" value="SMALL RIBOSOMAL SUBUNIT PROTEIN US4M"/>
    <property type="match status" value="1"/>
</dbReference>